<dbReference type="EMBL" id="SNZE01000022">
    <property type="protein sequence ID" value="TDR30337.1"/>
    <property type="molecule type" value="Genomic_DNA"/>
</dbReference>
<organism evidence="1 2">
    <name type="scientific">Hydromonas duriensis</name>
    <dbReference type="NCBI Taxonomy" id="1527608"/>
    <lineage>
        <taxon>Bacteria</taxon>
        <taxon>Pseudomonadati</taxon>
        <taxon>Pseudomonadota</taxon>
        <taxon>Betaproteobacteria</taxon>
        <taxon>Burkholderiales</taxon>
        <taxon>Burkholderiaceae</taxon>
        <taxon>Hydromonas</taxon>
    </lineage>
</organism>
<evidence type="ECO:0000313" key="2">
    <source>
        <dbReference type="Proteomes" id="UP000294480"/>
    </source>
</evidence>
<name>A0A4R6Y6A6_9BURK</name>
<keyword evidence="2" id="KW-1185">Reference proteome</keyword>
<proteinExistence type="predicted"/>
<dbReference type="Proteomes" id="UP000294480">
    <property type="component" value="Unassembled WGS sequence"/>
</dbReference>
<dbReference type="AlphaFoldDB" id="A0A4R6Y6A6"/>
<sequence length="546" mass="58310">MIDRTYPQQAACAEFVEVVTAARADGATFDDAIGAARADMPEVLLELGGLIPDFQVGGQTHSGKESVYKATMDGIDAFTKAHGRVPTGDVIENALRTSLNVVSQEHRTKSGILATYDDATSTASGSPMQSNRAQVAVYQSIVGAVPFAGYIPMGDGLQGKLIIVKHEAASTSGAYMAGENMDGMNINKPFMSSTRRITLDVDGKGLFRYSDSDKTGAPIYASGVDVFIDGVPAGGTVMNAANNVAKASLLGNITLANGINYAITGYATPLTGEIAVTVTPALPKGAVLEAAAILNYEHASMKEKRPMVQTAAYSFDFRAHYMSGNYRLTQEAKVQFQSETRIDAGTEAMYQLRAKSNAERHAESLKAMYAIAKGYTTTFDFMAVTRQMQRSRADIWSDAIFPIAAADADMVERTQGFGISVLYVGKKGKSDIMSLPSTLFTPSGLPSSNGIYRLGKLYGLWDVYYDAGVVIKETDNAIEILAIGRSDQIARNPMIFGDVAGATVTPLAAGNPQEEGYGYFQALATRVNPHQDSARGAARIQLTNFN</sequence>
<dbReference type="OrthoDB" id="7054215at2"/>
<reference evidence="1 2" key="1">
    <citation type="submission" date="2019-03" db="EMBL/GenBank/DDBJ databases">
        <title>Genomic Encyclopedia of Type Strains, Phase IV (KMG-IV): sequencing the most valuable type-strain genomes for metagenomic binning, comparative biology and taxonomic classification.</title>
        <authorList>
            <person name="Goeker M."/>
        </authorList>
    </citation>
    <scope>NUCLEOTIDE SEQUENCE [LARGE SCALE GENOMIC DNA]</scope>
    <source>
        <strain evidence="1 2">DSM 102852</strain>
    </source>
</reference>
<protein>
    <submittedName>
        <fullName evidence="1">Uncharacterized protein</fullName>
    </submittedName>
</protein>
<comment type="caution">
    <text evidence="1">The sequence shown here is derived from an EMBL/GenBank/DDBJ whole genome shotgun (WGS) entry which is preliminary data.</text>
</comment>
<dbReference type="RefSeq" id="WP_133621213.1">
    <property type="nucleotide sequence ID" value="NZ_SNZE01000022.1"/>
</dbReference>
<accession>A0A4R6Y6A6</accession>
<evidence type="ECO:0000313" key="1">
    <source>
        <dbReference type="EMBL" id="TDR30337.1"/>
    </source>
</evidence>
<gene>
    <name evidence="1" type="ORF">DFR44_1226</name>
</gene>